<keyword evidence="2" id="KW-1185">Reference proteome</keyword>
<dbReference type="Proteomes" id="UP001229934">
    <property type="component" value="Segment"/>
</dbReference>
<dbReference type="EMBL" id="OQ970439">
    <property type="protein sequence ID" value="WLW38592.1"/>
    <property type="molecule type" value="Genomic_DNA"/>
</dbReference>
<proteinExistence type="predicted"/>
<evidence type="ECO:0008006" key="3">
    <source>
        <dbReference type="Google" id="ProtNLM"/>
    </source>
</evidence>
<evidence type="ECO:0000313" key="1">
    <source>
        <dbReference type="EMBL" id="WLW38592.1"/>
    </source>
</evidence>
<accession>A0AA50F202</accession>
<protein>
    <recommendedName>
        <fullName evidence="3">Helix-turn-helix DNA binding domain protein</fullName>
    </recommendedName>
</protein>
<sequence length="69" mass="7918">MALPGTDRFPSIEAIWQKLGERERDLFFDHLYGGTSADWLATTLRKYGHDVSASTIRTYRRSLNRVSEG</sequence>
<name>A0AA50F202_9CAUD</name>
<reference evidence="1" key="1">
    <citation type="submission" date="2023-05" db="EMBL/GenBank/DDBJ databases">
        <authorList>
            <person name="van Neer V."/>
            <person name="Kempff A."/>
            <person name="Ongenae V."/>
            <person name="Claessen D."/>
            <person name="Briegel A."/>
            <person name="Rozen D."/>
        </authorList>
    </citation>
    <scope>NUCLEOTIDE SEQUENCE</scope>
</reference>
<organism evidence="1 2">
    <name type="scientific">Streptomyces phage Verabelle</name>
    <dbReference type="NCBI Taxonomy" id="3065247"/>
    <lineage>
        <taxon>Viruses</taxon>
        <taxon>Duplodnaviria</taxon>
        <taxon>Heunggongvirae</taxon>
        <taxon>Uroviricota</taxon>
        <taxon>Caudoviricetes</taxon>
        <taxon>Arquatrovirinae</taxon>
        <taxon>Camvirus</taxon>
        <taxon>Camvirus verabelle</taxon>
    </lineage>
</organism>
<evidence type="ECO:0000313" key="2">
    <source>
        <dbReference type="Proteomes" id="UP001229934"/>
    </source>
</evidence>